<evidence type="ECO:0000256" key="5">
    <source>
        <dbReference type="ARBA" id="ARBA00023274"/>
    </source>
</evidence>
<evidence type="ECO:0000256" key="4">
    <source>
        <dbReference type="ARBA" id="ARBA00023128"/>
    </source>
</evidence>
<protein>
    <recommendedName>
        <fullName evidence="6">Large ribosomal subunit protein uL29m</fullName>
    </recommendedName>
    <alternativeName>
        <fullName evidence="7">54S ribosomal protein L4, mitochondrial</fullName>
    </alternativeName>
</protein>
<proteinExistence type="inferred from homology"/>
<evidence type="ECO:0000313" key="9">
    <source>
        <dbReference type="EMBL" id="KAJ9131588.1"/>
    </source>
</evidence>
<feature type="compositionally biased region" description="Basic and acidic residues" evidence="8">
    <location>
        <begin position="270"/>
        <end position="281"/>
    </location>
</feature>
<feature type="compositionally biased region" description="Polar residues" evidence="8">
    <location>
        <begin position="255"/>
        <end position="265"/>
    </location>
</feature>
<evidence type="ECO:0000256" key="6">
    <source>
        <dbReference type="ARBA" id="ARBA00035289"/>
    </source>
</evidence>
<gene>
    <name evidence="9" type="ORF">NKR23_g11689</name>
</gene>
<organism evidence="9 10">
    <name type="scientific">Pleurostoma richardsiae</name>
    <dbReference type="NCBI Taxonomy" id="41990"/>
    <lineage>
        <taxon>Eukaryota</taxon>
        <taxon>Fungi</taxon>
        <taxon>Dikarya</taxon>
        <taxon>Ascomycota</taxon>
        <taxon>Pezizomycotina</taxon>
        <taxon>Sordariomycetes</taxon>
        <taxon>Sordariomycetidae</taxon>
        <taxon>Calosphaeriales</taxon>
        <taxon>Pleurostomataceae</taxon>
        <taxon>Pleurostoma</taxon>
    </lineage>
</organism>
<name>A0AA38VGK8_9PEZI</name>
<comment type="caution">
    <text evidence="9">The sequence shown here is derived from an EMBL/GenBank/DDBJ whole genome shotgun (WGS) entry which is preliminary data.</text>
</comment>
<feature type="region of interest" description="Disordered" evidence="8">
    <location>
        <begin position="55"/>
        <end position="80"/>
    </location>
</feature>
<evidence type="ECO:0000313" key="10">
    <source>
        <dbReference type="Proteomes" id="UP001174694"/>
    </source>
</evidence>
<dbReference type="InterPro" id="IPR010729">
    <property type="entry name" value="Ribosomal_uL29_mit"/>
</dbReference>
<dbReference type="Proteomes" id="UP001174694">
    <property type="component" value="Unassembled WGS sequence"/>
</dbReference>
<dbReference type="GO" id="GO:0005762">
    <property type="term" value="C:mitochondrial large ribosomal subunit"/>
    <property type="evidence" value="ECO:0007669"/>
    <property type="project" value="TreeGrafter"/>
</dbReference>
<sequence>MASSGVARPCLHTVLQPCRTSRPILATVRRGRLTPALSPSMACPIEQQQISLFSTTSQLSKRKTRDNNRNRGLTSIRRSGPREVLSVMNEELPRPVDPEALPPVETDPDHGLWDFFYSKDKPINTPEEDAAHGRAWTVEELRQKSWEDLHRLWWVCVKERNRIATANYEREKNKYGFGFAEGQKRDIEVRMTMRAIKHTLTERYYAWEDALELAESDPEVDLSGEGAAYTPMEYLEEDSVYEDESAGEAEDRQTKSASAPTNVDPSTLPPKDKPAQESPRL</sequence>
<evidence type="ECO:0000256" key="7">
    <source>
        <dbReference type="ARBA" id="ARBA00035399"/>
    </source>
</evidence>
<keyword evidence="4" id="KW-0496">Mitochondrion</keyword>
<dbReference type="GO" id="GO:0032543">
    <property type="term" value="P:mitochondrial translation"/>
    <property type="evidence" value="ECO:0007669"/>
    <property type="project" value="TreeGrafter"/>
</dbReference>
<feature type="compositionally biased region" description="Acidic residues" evidence="8">
    <location>
        <begin position="234"/>
        <end position="248"/>
    </location>
</feature>
<evidence type="ECO:0000256" key="2">
    <source>
        <dbReference type="ARBA" id="ARBA00009254"/>
    </source>
</evidence>
<evidence type="ECO:0000256" key="3">
    <source>
        <dbReference type="ARBA" id="ARBA00022980"/>
    </source>
</evidence>
<reference evidence="9" key="1">
    <citation type="submission" date="2022-07" db="EMBL/GenBank/DDBJ databases">
        <title>Fungi with potential for degradation of polypropylene.</title>
        <authorList>
            <person name="Gostincar C."/>
        </authorList>
    </citation>
    <scope>NUCLEOTIDE SEQUENCE</scope>
    <source>
        <strain evidence="9">EXF-13308</strain>
    </source>
</reference>
<evidence type="ECO:0000256" key="1">
    <source>
        <dbReference type="ARBA" id="ARBA00004173"/>
    </source>
</evidence>
<keyword evidence="10" id="KW-1185">Reference proteome</keyword>
<feature type="region of interest" description="Disordered" evidence="8">
    <location>
        <begin position="216"/>
        <end position="281"/>
    </location>
</feature>
<evidence type="ECO:0000256" key="8">
    <source>
        <dbReference type="SAM" id="MobiDB-lite"/>
    </source>
</evidence>
<dbReference type="EMBL" id="JANBVO010000067">
    <property type="protein sequence ID" value="KAJ9131588.1"/>
    <property type="molecule type" value="Genomic_DNA"/>
</dbReference>
<dbReference type="PANTHER" id="PTHR21183">
    <property type="entry name" value="RIBOSOMAL PROTEIN L47, MITOCHONDRIAL-RELATED"/>
    <property type="match status" value="1"/>
</dbReference>
<dbReference type="Pfam" id="PF06984">
    <property type="entry name" value="MRP-L47"/>
    <property type="match status" value="1"/>
</dbReference>
<keyword evidence="3" id="KW-0689">Ribosomal protein</keyword>
<keyword evidence="5" id="KW-0687">Ribonucleoprotein</keyword>
<accession>A0AA38VGK8</accession>
<dbReference type="GO" id="GO:0003735">
    <property type="term" value="F:structural constituent of ribosome"/>
    <property type="evidence" value="ECO:0007669"/>
    <property type="project" value="InterPro"/>
</dbReference>
<dbReference type="AlphaFoldDB" id="A0AA38VGK8"/>
<dbReference type="Gene3D" id="6.10.330.20">
    <property type="match status" value="1"/>
</dbReference>
<comment type="subcellular location">
    <subcellularLocation>
        <location evidence="1">Mitochondrion</location>
    </subcellularLocation>
</comment>
<dbReference type="InterPro" id="IPR038340">
    <property type="entry name" value="MRP-L47_sf"/>
</dbReference>
<comment type="similarity">
    <text evidence="2">Belongs to the universal ribosomal protein uL29 family.</text>
</comment>
<dbReference type="PANTHER" id="PTHR21183:SF18">
    <property type="entry name" value="LARGE RIBOSOMAL SUBUNIT PROTEIN UL29M"/>
    <property type="match status" value="1"/>
</dbReference>